<dbReference type="InterPro" id="IPR029058">
    <property type="entry name" value="AB_hydrolase_fold"/>
</dbReference>
<gene>
    <name evidence="2" type="ORF">OBBRIDRAFT_835209</name>
</gene>
<sequence length="493" mass="54483">MFKQPLRPGIHWTTYPYSADLTRGRFDVPLDWHNASAGTATLKLFKYAATSKRKGTIFVDSGYIPSGLSRDWLVSLGGQLSKQLGGAFDIIVWTVRGTYESDPPLGCHYNPSSPMPFHEASGDRGNLEQVALERYIMHEEYAKQCLRDIGDLLQYAGTAASVRDLVAMADIIDGPGSPINFWGMSSGSLIGSYLIQMFPERVGRVVLDDPIDPAEYVERDSFRACPSPYKLCEPRLTDALLQAWMDNLVASHASLMVFAGQCARHGGHGCEVTKYHEDGTRVITEAINGLAIARNAYMSSLLLDRYDAMKQHSHADPALARYLDAVYRGTYGRAANPQILSSLTAQLQGSSQFVTDLWFESMTPTMCGDKVNVSASDEASMNARREEIVGNVVSMILPLMRHGFPSASFLCHLWPARAIERHLGPWDRKPARPVLVVGTKLSPLNRYQHAQNIVGRLGDSAVALEQDGFGMSSWGHSRCMQRKITQYLSTGKV</sequence>
<dbReference type="SUPFAM" id="SSF53474">
    <property type="entry name" value="alpha/beta-Hydrolases"/>
    <property type="match status" value="1"/>
</dbReference>
<proteinExistence type="predicted"/>
<organism evidence="2 3">
    <name type="scientific">Obba rivulosa</name>
    <dbReference type="NCBI Taxonomy" id="1052685"/>
    <lineage>
        <taxon>Eukaryota</taxon>
        <taxon>Fungi</taxon>
        <taxon>Dikarya</taxon>
        <taxon>Basidiomycota</taxon>
        <taxon>Agaricomycotina</taxon>
        <taxon>Agaricomycetes</taxon>
        <taxon>Polyporales</taxon>
        <taxon>Gelatoporiaceae</taxon>
        <taxon>Obba</taxon>
    </lineage>
</organism>
<dbReference type="Proteomes" id="UP000250043">
    <property type="component" value="Unassembled WGS sequence"/>
</dbReference>
<reference evidence="2 3" key="1">
    <citation type="submission" date="2016-07" db="EMBL/GenBank/DDBJ databases">
        <title>Draft genome of the white-rot fungus Obba rivulosa 3A-2.</title>
        <authorList>
            <consortium name="DOE Joint Genome Institute"/>
            <person name="Miettinen O."/>
            <person name="Riley R."/>
            <person name="Acob R."/>
            <person name="Barry K."/>
            <person name="Cullen D."/>
            <person name="De Vries R."/>
            <person name="Hainaut M."/>
            <person name="Hatakka A."/>
            <person name="Henrissat B."/>
            <person name="Hilden K."/>
            <person name="Kuo R."/>
            <person name="Labutti K."/>
            <person name="Lipzen A."/>
            <person name="Makela M.R."/>
            <person name="Sandor L."/>
            <person name="Spatafora J.W."/>
            <person name="Grigoriev I.V."/>
            <person name="Hibbett D.S."/>
        </authorList>
    </citation>
    <scope>NUCLEOTIDE SEQUENCE [LARGE SCALE GENOMIC DNA]</scope>
    <source>
        <strain evidence="2 3">3A-2</strain>
    </source>
</reference>
<dbReference type="OrthoDB" id="2803321at2759"/>
<feature type="domain" description="Peptidase S33 tripeptidyl aminopeptidase-like C-terminal" evidence="1">
    <location>
        <begin position="408"/>
        <end position="493"/>
    </location>
</feature>
<keyword evidence="3" id="KW-1185">Reference proteome</keyword>
<accession>A0A8E2DK98</accession>
<evidence type="ECO:0000259" key="1">
    <source>
        <dbReference type="Pfam" id="PF08386"/>
    </source>
</evidence>
<evidence type="ECO:0000313" key="2">
    <source>
        <dbReference type="EMBL" id="OCH90222.1"/>
    </source>
</evidence>
<protein>
    <recommendedName>
        <fullName evidence="1">Peptidase S33 tripeptidyl aminopeptidase-like C-terminal domain-containing protein</fullName>
    </recommendedName>
</protein>
<dbReference type="Pfam" id="PF08386">
    <property type="entry name" value="Abhydrolase_4"/>
    <property type="match status" value="1"/>
</dbReference>
<dbReference type="EMBL" id="KV722409">
    <property type="protein sequence ID" value="OCH90222.1"/>
    <property type="molecule type" value="Genomic_DNA"/>
</dbReference>
<name>A0A8E2DK98_9APHY</name>
<dbReference type="InterPro" id="IPR013595">
    <property type="entry name" value="Pept_S33_TAP-like_C"/>
</dbReference>
<dbReference type="AlphaFoldDB" id="A0A8E2DK98"/>
<evidence type="ECO:0000313" key="3">
    <source>
        <dbReference type="Proteomes" id="UP000250043"/>
    </source>
</evidence>
<dbReference type="Gene3D" id="3.40.50.1820">
    <property type="entry name" value="alpha/beta hydrolase"/>
    <property type="match status" value="1"/>
</dbReference>